<keyword evidence="2" id="KW-1185">Reference proteome</keyword>
<dbReference type="Gene3D" id="3.40.50.300">
    <property type="entry name" value="P-loop containing nucleotide triphosphate hydrolases"/>
    <property type="match status" value="1"/>
</dbReference>
<dbReference type="EMBL" id="JACONW010000060">
    <property type="protein sequence ID" value="MBC3950873.1"/>
    <property type="molecule type" value="Genomic_DNA"/>
</dbReference>
<sequence>MDSLKGWLPIRIWQEAEEWRVDWCWFGERKLDQPFFCDAVDDALRLPFNQAFRRETPLAVLCEWQQPAIPPAAFVHHASRCGSTLIGQMLAQLDEVIVISEPPPLDALLRGVLDPAVRRAALHGLLAAYGQPRRGIEQKLMIKLDAWNIGELPLLHECFPEVPWIFVYREPLEIAVSHLRRAGMHMVPGIIGPSSLDGESQSDSREDYIGQRLSRILDFGLEYCHAFGGLPVNYQELPDAMSRHLADFFGLDAVQRNTALSVAAQHAKQPGQVFVADSQDKQREATERLTERIEYWTRTTYDALEVLREKRSEHVQRR</sequence>
<dbReference type="Proteomes" id="UP000651852">
    <property type="component" value="Unassembled WGS sequence"/>
</dbReference>
<gene>
    <name evidence="1" type="ORF">H8S59_14000</name>
</gene>
<organism evidence="1 2">
    <name type="scientific">Pseudomonas folii</name>
    <dbReference type="NCBI Taxonomy" id="2762593"/>
    <lineage>
        <taxon>Bacteria</taxon>
        <taxon>Pseudomonadati</taxon>
        <taxon>Pseudomonadota</taxon>
        <taxon>Gammaproteobacteria</taxon>
        <taxon>Pseudomonadales</taxon>
        <taxon>Pseudomonadaceae</taxon>
        <taxon>Pseudomonas</taxon>
    </lineage>
</organism>
<protein>
    <submittedName>
        <fullName evidence="1">Sulfotransferase family protein</fullName>
    </submittedName>
</protein>
<dbReference type="SUPFAM" id="SSF52540">
    <property type="entry name" value="P-loop containing nucleoside triphosphate hydrolases"/>
    <property type="match status" value="1"/>
</dbReference>
<name>A0ABR7B110_9PSED</name>
<evidence type="ECO:0000313" key="1">
    <source>
        <dbReference type="EMBL" id="MBC3950873.1"/>
    </source>
</evidence>
<accession>A0ABR7B110</accession>
<comment type="caution">
    <text evidence="1">The sequence shown here is derived from an EMBL/GenBank/DDBJ whole genome shotgun (WGS) entry which is preliminary data.</text>
</comment>
<dbReference type="InterPro" id="IPR027417">
    <property type="entry name" value="P-loop_NTPase"/>
</dbReference>
<evidence type="ECO:0000313" key="2">
    <source>
        <dbReference type="Proteomes" id="UP000651852"/>
    </source>
</evidence>
<dbReference type="RefSeq" id="WP_187521794.1">
    <property type="nucleotide sequence ID" value="NZ_JACONW010000060.1"/>
</dbReference>
<proteinExistence type="predicted"/>
<reference evidence="1 2" key="1">
    <citation type="submission" date="2020-08" db="EMBL/GenBank/DDBJ databases">
        <title>Putative novel bacterial strains isolated from necrotic wheat leaf tissues caused by Xanthomonas translucens.</title>
        <authorList>
            <person name="Tambong J.T."/>
        </authorList>
    </citation>
    <scope>NUCLEOTIDE SEQUENCE [LARGE SCALE GENOMIC DNA]</scope>
    <source>
        <strain evidence="1 2">DOAB 1069</strain>
    </source>
</reference>